<dbReference type="RefSeq" id="WP_164534607.1">
    <property type="nucleotide sequence ID" value="NZ_JAALFG010000002.1"/>
</dbReference>
<proteinExistence type="predicted"/>
<evidence type="ECO:0008006" key="3">
    <source>
        <dbReference type="Google" id="ProtNLM"/>
    </source>
</evidence>
<name>A0A6M1SEW4_9HYPH</name>
<protein>
    <recommendedName>
        <fullName evidence="3">Type I secretion protein</fullName>
    </recommendedName>
</protein>
<sequence length="583" mass="60790">MTLHWMAQALPWPFFAHGTGDSEIIHLGREPGSVMLSANQVMLMDDNDVIVLGSIKVGTVDFLADAAPMSALLASALAVSEAFASIEAPADTAAIPDFFASMHSAIHMVETAMGSDGTVLTSATLVETTATLTSTTTTVVGPAIEGIYVDGALTTTAPSLFDLLPHQLQEAVTEPEPSTGPVLTIDPNDVTMTVESGANMVVNEAIIVNAGLSATFMAVVGDYHSINVIIQTNVYSDNDMIDTRLPGSAANSADVTNALNVAVFASELRDNAAVMAEKHPGTMPLHWQVSVVEGDLVFLDWITQYSFTTDSDTHVLTAIGTTTTITSGENLGLNSVSFENLGHYYDLIIVGGSLYDGNFIIQTNVLYDNDMLAMLSGAIEDGSVSTGGNLLWNSASILNIGAGNVSSGLPDAFSQAASLLGAGDYSMPDGVAQNGMFEGFAGLRVLYVAGNLYDLQSIQQVNVMGDADLVALYEDELLADAASPDWSISTGSNALLNLATIVDYDSVGSDVHVGGQIYSDAILIQADLMAGSDAAPVGDDALVNEVIAFLDIDFVDPGPTEADHSIVPMSDGPSVDVMQSVLA</sequence>
<accession>A0A6M1SEW4</accession>
<reference evidence="1 2" key="2">
    <citation type="submission" date="2020-03" db="EMBL/GenBank/DDBJ databases">
        <title>Devosia chinhatensis sp. nov., isolated from a hexachlorocyclohexane (HCH) dump site in India.</title>
        <authorList>
            <person name="Kumar M."/>
            <person name="Lal R."/>
        </authorList>
    </citation>
    <scope>NUCLEOTIDE SEQUENCE [LARGE SCALE GENOMIC DNA]</scope>
    <source>
        <strain evidence="1 2">H239</strain>
    </source>
</reference>
<dbReference type="EMBL" id="JAALFG010000002">
    <property type="protein sequence ID" value="NGP18399.1"/>
    <property type="molecule type" value="Genomic_DNA"/>
</dbReference>
<evidence type="ECO:0000313" key="2">
    <source>
        <dbReference type="Proteomes" id="UP000474802"/>
    </source>
</evidence>
<evidence type="ECO:0000313" key="1">
    <source>
        <dbReference type="EMBL" id="NGP18399.1"/>
    </source>
</evidence>
<comment type="caution">
    <text evidence="1">The sequence shown here is derived from an EMBL/GenBank/DDBJ whole genome shotgun (WGS) entry which is preliminary data.</text>
</comment>
<dbReference type="Proteomes" id="UP000474802">
    <property type="component" value="Unassembled WGS sequence"/>
</dbReference>
<dbReference type="AlphaFoldDB" id="A0A6M1SEW4"/>
<reference evidence="1 2" key="1">
    <citation type="submission" date="2020-02" db="EMBL/GenBank/DDBJ databases">
        <authorList>
            <person name="Khan S.A."/>
            <person name="Jeon C.O."/>
            <person name="Chun B.H."/>
        </authorList>
    </citation>
    <scope>NUCLEOTIDE SEQUENCE [LARGE SCALE GENOMIC DNA]</scope>
    <source>
        <strain evidence="1 2">H239</strain>
    </source>
</reference>
<organism evidence="1 2">
    <name type="scientific">Devosia aurantiaca</name>
    <dbReference type="NCBI Taxonomy" id="2714858"/>
    <lineage>
        <taxon>Bacteria</taxon>
        <taxon>Pseudomonadati</taxon>
        <taxon>Pseudomonadota</taxon>
        <taxon>Alphaproteobacteria</taxon>
        <taxon>Hyphomicrobiales</taxon>
        <taxon>Devosiaceae</taxon>
        <taxon>Devosia</taxon>
    </lineage>
</organism>
<keyword evidence="2" id="KW-1185">Reference proteome</keyword>
<gene>
    <name evidence="1" type="ORF">G5575_12695</name>
</gene>